<dbReference type="EMBL" id="CAJNBJ010000003">
    <property type="protein sequence ID" value="CAE6737086.1"/>
    <property type="molecule type" value="Genomic_DNA"/>
</dbReference>
<sequence length="80" mass="8857">MRAVFPTIRKAFCSKLGLHTSSMLMHTVVRTDLFLPTGYFLWNPTTNLAAVVPAGRDPVRNCLNHCTPRCSASMLYDAAT</sequence>
<evidence type="ECO:0000313" key="2">
    <source>
        <dbReference type="Proteomes" id="UP000675880"/>
    </source>
</evidence>
<organism evidence="1 2">
    <name type="scientific">Nitrospira defluvii</name>
    <dbReference type="NCBI Taxonomy" id="330214"/>
    <lineage>
        <taxon>Bacteria</taxon>
        <taxon>Pseudomonadati</taxon>
        <taxon>Nitrospirota</taxon>
        <taxon>Nitrospiria</taxon>
        <taxon>Nitrospirales</taxon>
        <taxon>Nitrospiraceae</taxon>
        <taxon>Nitrospira</taxon>
    </lineage>
</organism>
<comment type="caution">
    <text evidence="1">The sequence shown here is derived from an EMBL/GenBank/DDBJ whole genome shotgun (WGS) entry which is preliminary data.</text>
</comment>
<protein>
    <submittedName>
        <fullName evidence="1">Uncharacterized protein</fullName>
    </submittedName>
</protein>
<reference evidence="1 2" key="1">
    <citation type="submission" date="2021-02" db="EMBL/GenBank/DDBJ databases">
        <authorList>
            <person name="Han P."/>
        </authorList>
    </citation>
    <scope>NUCLEOTIDE SEQUENCE [LARGE SCALE GENOMIC DNA]</scope>
    <source>
        <strain evidence="1">Candidatus Nitrospira sp. ZN2</strain>
    </source>
</reference>
<accession>A0ABM8R7H0</accession>
<proteinExistence type="predicted"/>
<dbReference type="Proteomes" id="UP000675880">
    <property type="component" value="Unassembled WGS sequence"/>
</dbReference>
<name>A0ABM8R7H0_9BACT</name>
<gene>
    <name evidence="1" type="ORF">NSPZN2_110059</name>
</gene>
<evidence type="ECO:0000313" key="1">
    <source>
        <dbReference type="EMBL" id="CAE6737086.1"/>
    </source>
</evidence>
<keyword evidence="2" id="KW-1185">Reference proteome</keyword>